<evidence type="ECO:0000313" key="1">
    <source>
        <dbReference type="EMBL" id="KAK0604052.1"/>
    </source>
</evidence>
<evidence type="ECO:0000313" key="2">
    <source>
        <dbReference type="Proteomes" id="UP001168877"/>
    </source>
</evidence>
<dbReference type="AlphaFoldDB" id="A0AA39TB17"/>
<proteinExistence type="predicted"/>
<keyword evidence="2" id="KW-1185">Reference proteome</keyword>
<reference evidence="1" key="2">
    <citation type="submission" date="2023-06" db="EMBL/GenBank/DDBJ databases">
        <authorList>
            <person name="Swenson N.G."/>
            <person name="Wegrzyn J.L."/>
            <person name="Mcevoy S.L."/>
        </authorList>
    </citation>
    <scope>NUCLEOTIDE SEQUENCE</scope>
    <source>
        <strain evidence="1">NS2018</strain>
        <tissue evidence="1">Leaf</tissue>
    </source>
</reference>
<reference evidence="1" key="1">
    <citation type="journal article" date="2022" name="Plant J.">
        <title>Strategies of tolerance reflected in two North American maple genomes.</title>
        <authorList>
            <person name="McEvoy S.L."/>
            <person name="Sezen U.U."/>
            <person name="Trouern-Trend A."/>
            <person name="McMahon S.M."/>
            <person name="Schaberg P.G."/>
            <person name="Yang J."/>
            <person name="Wegrzyn J.L."/>
            <person name="Swenson N.G."/>
        </authorList>
    </citation>
    <scope>NUCLEOTIDE SEQUENCE</scope>
    <source>
        <strain evidence="1">NS2018</strain>
    </source>
</reference>
<dbReference type="PANTHER" id="PTHR36708">
    <property type="entry name" value="SUCCINATE DEHYDROGENASE SUBUNIT 6, MITOCHONDRIAL"/>
    <property type="match status" value="1"/>
</dbReference>
<dbReference type="InterPro" id="IPR034574">
    <property type="entry name" value="SDH6"/>
</dbReference>
<gene>
    <name evidence="1" type="ORF">LWI29_011588</name>
</gene>
<accession>A0AA39TB17</accession>
<name>A0AA39TB17_ACESA</name>
<dbReference type="Proteomes" id="UP001168877">
    <property type="component" value="Unassembled WGS sequence"/>
</dbReference>
<dbReference type="EMBL" id="JAUESC010000002">
    <property type="protein sequence ID" value="KAK0604052.1"/>
    <property type="molecule type" value="Genomic_DNA"/>
</dbReference>
<dbReference type="GO" id="GO:0045273">
    <property type="term" value="C:respiratory chain complex II (succinate dehydrogenase)"/>
    <property type="evidence" value="ECO:0007669"/>
    <property type="project" value="InterPro"/>
</dbReference>
<sequence>MGESEADQSFFKRHWVGFKDFWTERFSFLENYSRFVNRDEPLPSWSSSDVEQFIASDPIHGPTLKTARQAVNFAITGSVIGAASTAGVAWKYSKSPHGTALALGAGAVFGVTFGQEVASHWYQLYRLDTMAAQPAASLISAYQSPPLFSSLIGHRIYHLVAVDTARLPPPVAAISASRSRHRRSFSRSLTLTPRQLSPLISSLTVSIFHHLAVVHKSRLRSPASALLASHFLHLIAVVDNFHVTSHVFC</sequence>
<protein>
    <recommendedName>
        <fullName evidence="3">Succinate dehydrogenase subunit 6, mitochondrial</fullName>
    </recommendedName>
</protein>
<comment type="caution">
    <text evidence="1">The sequence shown here is derived from an EMBL/GenBank/DDBJ whole genome shotgun (WGS) entry which is preliminary data.</text>
</comment>
<evidence type="ECO:0008006" key="3">
    <source>
        <dbReference type="Google" id="ProtNLM"/>
    </source>
</evidence>
<dbReference type="PANTHER" id="PTHR36708:SF1">
    <property type="entry name" value="SUCCINATE DEHYDROGENASE SUBUNIT 6, MITOCHONDRIAL"/>
    <property type="match status" value="1"/>
</dbReference>
<organism evidence="1 2">
    <name type="scientific">Acer saccharum</name>
    <name type="common">Sugar maple</name>
    <dbReference type="NCBI Taxonomy" id="4024"/>
    <lineage>
        <taxon>Eukaryota</taxon>
        <taxon>Viridiplantae</taxon>
        <taxon>Streptophyta</taxon>
        <taxon>Embryophyta</taxon>
        <taxon>Tracheophyta</taxon>
        <taxon>Spermatophyta</taxon>
        <taxon>Magnoliopsida</taxon>
        <taxon>eudicotyledons</taxon>
        <taxon>Gunneridae</taxon>
        <taxon>Pentapetalae</taxon>
        <taxon>rosids</taxon>
        <taxon>malvids</taxon>
        <taxon>Sapindales</taxon>
        <taxon>Sapindaceae</taxon>
        <taxon>Hippocastanoideae</taxon>
        <taxon>Acereae</taxon>
        <taxon>Acer</taxon>
    </lineage>
</organism>